<gene>
    <name evidence="1" type="ORF">PN838_00715</name>
</gene>
<sequence length="120" mass="13708">MTKVHSSFSGHDIAGNSHLKQEETAYYGTQLSRISIAIIALLQGLTLTYLYKSVDLVFLLRQQLKTEISQSEPEVEIVYWPNKDAFNPDLLAYINNKDNYINVVDKSMSLSYLISSYNMH</sequence>
<evidence type="ECO:0000313" key="2">
    <source>
        <dbReference type="Proteomes" id="UP001528411"/>
    </source>
</evidence>
<comment type="caution">
    <text evidence="1">The sequence shown here is derived from an EMBL/GenBank/DDBJ whole genome shotgun (WGS) entry which is preliminary data.</text>
</comment>
<organism evidence="1 2">
    <name type="scientific">Psychrosphaera algicola</name>
    <dbReference type="NCBI Taxonomy" id="3023714"/>
    <lineage>
        <taxon>Bacteria</taxon>
        <taxon>Pseudomonadati</taxon>
        <taxon>Pseudomonadota</taxon>
        <taxon>Gammaproteobacteria</taxon>
        <taxon>Alteromonadales</taxon>
        <taxon>Pseudoalteromonadaceae</taxon>
        <taxon>Psychrosphaera</taxon>
    </lineage>
</organism>
<reference evidence="1 2" key="1">
    <citation type="submission" date="2023-01" db="EMBL/GenBank/DDBJ databases">
        <title>Psychrosphaera sp. nov., isolated from marine algae.</title>
        <authorList>
            <person name="Bayburt H."/>
            <person name="Choi B.J."/>
            <person name="Kim J.M."/>
            <person name="Choi D.G."/>
            <person name="Jeon C.O."/>
        </authorList>
    </citation>
    <scope>NUCLEOTIDE SEQUENCE [LARGE SCALE GENOMIC DNA]</scope>
    <source>
        <strain evidence="1 2">G1-22</strain>
    </source>
</reference>
<evidence type="ECO:0000313" key="1">
    <source>
        <dbReference type="EMBL" id="MDC2887637.1"/>
    </source>
</evidence>
<dbReference type="Proteomes" id="UP001528411">
    <property type="component" value="Unassembled WGS sequence"/>
</dbReference>
<keyword evidence="2" id="KW-1185">Reference proteome</keyword>
<protein>
    <submittedName>
        <fullName evidence="1">Uncharacterized protein</fullName>
    </submittedName>
</protein>
<dbReference type="EMBL" id="JAQOMS010000002">
    <property type="protein sequence ID" value="MDC2887637.1"/>
    <property type="molecule type" value="Genomic_DNA"/>
</dbReference>
<proteinExistence type="predicted"/>
<dbReference type="RefSeq" id="WP_272179459.1">
    <property type="nucleotide sequence ID" value="NZ_JAQOMS010000002.1"/>
</dbReference>
<accession>A0ABT5F7X5</accession>
<name>A0ABT5F7X5_9GAMM</name>